<feature type="compositionally biased region" description="Basic and acidic residues" evidence="8">
    <location>
        <begin position="410"/>
        <end position="435"/>
    </location>
</feature>
<gene>
    <name evidence="12" type="primary">rhlE-1</name>
    <name evidence="12" type="ordered locus">Pcar_0368</name>
</gene>
<keyword evidence="4 7" id="KW-0067">ATP-binding</keyword>
<keyword evidence="2 7" id="KW-0378">Hydrolase</keyword>
<evidence type="ECO:0000259" key="9">
    <source>
        <dbReference type="PROSITE" id="PS51192"/>
    </source>
</evidence>
<dbReference type="InterPro" id="IPR014001">
    <property type="entry name" value="Helicase_ATP-bd"/>
</dbReference>
<evidence type="ECO:0000259" key="10">
    <source>
        <dbReference type="PROSITE" id="PS51194"/>
    </source>
</evidence>
<dbReference type="GO" id="GO:0003676">
    <property type="term" value="F:nucleic acid binding"/>
    <property type="evidence" value="ECO:0007669"/>
    <property type="project" value="InterPro"/>
</dbReference>
<reference evidence="12 13" key="2">
    <citation type="journal article" date="2012" name="BMC Genomics">
        <title>The genome of Pelobacter carbinolicus reveals surprising metabolic capabilities and physiological features.</title>
        <authorList>
            <person name="Aklujkar M."/>
            <person name="Haveman S.A."/>
            <person name="Didonato R.Jr."/>
            <person name="Chertkov O."/>
            <person name="Han C.S."/>
            <person name="Land M.L."/>
            <person name="Brown P."/>
            <person name="Lovley D.R."/>
        </authorList>
    </citation>
    <scope>NUCLEOTIDE SEQUENCE [LARGE SCALE GENOMIC DNA]</scope>
    <source>
        <strain evidence="13">DSM 2380 / NBRC 103641 / GraBd1</strain>
    </source>
</reference>
<dbReference type="STRING" id="338963.Pcar_0368"/>
<reference evidence="13" key="1">
    <citation type="submission" date="2005-10" db="EMBL/GenBank/DDBJ databases">
        <title>Complete sequence of Pelobacter carbinolicus DSM 2380.</title>
        <authorList>
            <person name="Copeland A."/>
            <person name="Lucas S."/>
            <person name="Lapidus A."/>
            <person name="Barry K."/>
            <person name="Detter J.C."/>
            <person name="Glavina T."/>
            <person name="Hammon N."/>
            <person name="Israni S."/>
            <person name="Pitluck S."/>
            <person name="Chertkov O."/>
            <person name="Schmutz J."/>
            <person name="Larimer F."/>
            <person name="Land M."/>
            <person name="Kyrpides N."/>
            <person name="Ivanova N."/>
            <person name="Richardson P."/>
        </authorList>
    </citation>
    <scope>NUCLEOTIDE SEQUENCE [LARGE SCALE GENOMIC DNA]</scope>
    <source>
        <strain evidence="13">DSM 2380 / NBRC 103641 / GraBd1</strain>
    </source>
</reference>
<proteinExistence type="inferred from homology"/>
<organism evidence="12 13">
    <name type="scientific">Syntrophotalea carbinolica (strain DSM 2380 / NBRC 103641 / GraBd1)</name>
    <name type="common">Pelobacter carbinolicus</name>
    <dbReference type="NCBI Taxonomy" id="338963"/>
    <lineage>
        <taxon>Bacteria</taxon>
        <taxon>Pseudomonadati</taxon>
        <taxon>Thermodesulfobacteriota</taxon>
        <taxon>Desulfuromonadia</taxon>
        <taxon>Desulfuromonadales</taxon>
        <taxon>Syntrophotaleaceae</taxon>
        <taxon>Syntrophotalea</taxon>
    </lineage>
</organism>
<keyword evidence="1 7" id="KW-0547">Nucleotide-binding</keyword>
<evidence type="ECO:0000313" key="13">
    <source>
        <dbReference type="Proteomes" id="UP000002534"/>
    </source>
</evidence>
<dbReference type="HOGENOM" id="CLU_003041_28_3_7"/>
<dbReference type="SMART" id="SM00487">
    <property type="entry name" value="DEXDc"/>
    <property type="match status" value="1"/>
</dbReference>
<evidence type="ECO:0000256" key="6">
    <source>
        <dbReference type="PROSITE-ProRule" id="PRU00552"/>
    </source>
</evidence>
<feature type="region of interest" description="Disordered" evidence="8">
    <location>
        <begin position="386"/>
        <end position="435"/>
    </location>
</feature>
<evidence type="ECO:0000256" key="1">
    <source>
        <dbReference type="ARBA" id="ARBA00022741"/>
    </source>
</evidence>
<dbReference type="GO" id="GO:0005829">
    <property type="term" value="C:cytosol"/>
    <property type="evidence" value="ECO:0007669"/>
    <property type="project" value="TreeGrafter"/>
</dbReference>
<sequence>MDFSELKLDPRILKALTDCGYHVPTPIQAQAVPEALAGRDLIASAGTGTGKTAAFMLPALQRLTVKIARRKGAPRMLVLAPTRELAGQVMDAARVYGKYLGLTTAVLLGGVPYRDQFRALAKPLDLVVATPGRLLDHLQRRSIDLSCLEMLVLDEADRMLDMGFKEDVDKVCAAAPRQRQTMMFTATLNDAMQKMARRLLDDPFRIDIAVVKNVSDHIEQHLHVADNRQHKNRLLQHLLKHSDISQAIVFSATKRDADSLARDLSAQGYRAAALHGDMNQGARNRTVRDLRRGRIRVLVATDVAARGLDVAGISHVFNYDLPKFAEDYVHRIGRTGRAGATGVAISFVSGAEVSALRRIQHFIGRELPRREIPGLEPRFPLRAASAEGRRRYKGNGPNRSGRKPASYFSGRKERQGGCSERSRGQSAARERLGTV</sequence>
<dbReference type="InterPro" id="IPR001650">
    <property type="entry name" value="Helicase_C-like"/>
</dbReference>
<comment type="similarity">
    <text evidence="5 7">Belongs to the DEAD box helicase family.</text>
</comment>
<dbReference type="PROSITE" id="PS51192">
    <property type="entry name" value="HELICASE_ATP_BIND_1"/>
    <property type="match status" value="1"/>
</dbReference>
<name>Q3A7L6_SYNC1</name>
<dbReference type="SUPFAM" id="SSF52540">
    <property type="entry name" value="P-loop containing nucleoside triphosphate hydrolases"/>
    <property type="match status" value="1"/>
</dbReference>
<dbReference type="InterPro" id="IPR014014">
    <property type="entry name" value="RNA_helicase_DEAD_Q_motif"/>
</dbReference>
<dbReference type="SMART" id="SM00490">
    <property type="entry name" value="HELICc"/>
    <property type="match status" value="1"/>
</dbReference>
<keyword evidence="3 7" id="KW-0347">Helicase</keyword>
<dbReference type="InterPro" id="IPR044742">
    <property type="entry name" value="DEAD/DEAH_RhlB"/>
</dbReference>
<dbReference type="PANTHER" id="PTHR47959:SF17">
    <property type="entry name" value="ATP-DEPENDENT RNA HELICASE DEAD BOX FAMILY"/>
    <property type="match status" value="1"/>
</dbReference>
<evidence type="ECO:0000256" key="3">
    <source>
        <dbReference type="ARBA" id="ARBA00022806"/>
    </source>
</evidence>
<dbReference type="AlphaFoldDB" id="Q3A7L6"/>
<dbReference type="InterPro" id="IPR050079">
    <property type="entry name" value="DEAD_box_RNA_helicase"/>
</dbReference>
<dbReference type="OrthoDB" id="9805696at2"/>
<dbReference type="RefSeq" id="WP_011340048.1">
    <property type="nucleotide sequence ID" value="NC_007498.2"/>
</dbReference>
<evidence type="ECO:0000256" key="5">
    <source>
        <dbReference type="ARBA" id="ARBA00038437"/>
    </source>
</evidence>
<dbReference type="PROSITE" id="PS51194">
    <property type="entry name" value="HELICASE_CTER"/>
    <property type="match status" value="1"/>
</dbReference>
<dbReference type="InterPro" id="IPR000629">
    <property type="entry name" value="RNA-helicase_DEAD-box_CS"/>
</dbReference>
<dbReference type="CDD" id="cd00268">
    <property type="entry name" value="DEADc"/>
    <property type="match status" value="1"/>
</dbReference>
<protein>
    <submittedName>
        <fullName evidence="12">ATP-dependent RNA helicase RhlE</fullName>
    </submittedName>
</protein>
<keyword evidence="13" id="KW-1185">Reference proteome</keyword>
<dbReference type="PANTHER" id="PTHR47959">
    <property type="entry name" value="ATP-DEPENDENT RNA HELICASE RHLE-RELATED"/>
    <property type="match status" value="1"/>
</dbReference>
<evidence type="ECO:0000256" key="2">
    <source>
        <dbReference type="ARBA" id="ARBA00022801"/>
    </source>
</evidence>
<dbReference type="Pfam" id="PF00271">
    <property type="entry name" value="Helicase_C"/>
    <property type="match status" value="1"/>
</dbReference>
<evidence type="ECO:0000256" key="4">
    <source>
        <dbReference type="ARBA" id="ARBA00022840"/>
    </source>
</evidence>
<feature type="domain" description="Helicase ATP-binding" evidence="9">
    <location>
        <begin position="32"/>
        <end position="206"/>
    </location>
</feature>
<evidence type="ECO:0000313" key="12">
    <source>
        <dbReference type="EMBL" id="ABA87628.1"/>
    </source>
</evidence>
<dbReference type="InterPro" id="IPR011545">
    <property type="entry name" value="DEAD/DEAH_box_helicase_dom"/>
</dbReference>
<dbReference type="KEGG" id="pca:Pcar_0368"/>
<evidence type="ECO:0000256" key="7">
    <source>
        <dbReference type="RuleBase" id="RU000492"/>
    </source>
</evidence>
<evidence type="ECO:0000259" key="11">
    <source>
        <dbReference type="PROSITE" id="PS51195"/>
    </source>
</evidence>
<dbReference type="EMBL" id="CP000142">
    <property type="protein sequence ID" value="ABA87628.1"/>
    <property type="molecule type" value="Genomic_DNA"/>
</dbReference>
<dbReference type="Gene3D" id="3.40.50.300">
    <property type="entry name" value="P-loop containing nucleotide triphosphate hydrolases"/>
    <property type="match status" value="2"/>
</dbReference>
<dbReference type="PROSITE" id="PS51195">
    <property type="entry name" value="Q_MOTIF"/>
    <property type="match status" value="1"/>
</dbReference>
<feature type="short sequence motif" description="Q motif" evidence="6">
    <location>
        <begin position="1"/>
        <end position="29"/>
    </location>
</feature>
<dbReference type="GO" id="GO:0016787">
    <property type="term" value="F:hydrolase activity"/>
    <property type="evidence" value="ECO:0007669"/>
    <property type="project" value="UniProtKB-KW"/>
</dbReference>
<dbReference type="GO" id="GO:0003724">
    <property type="term" value="F:RNA helicase activity"/>
    <property type="evidence" value="ECO:0007669"/>
    <property type="project" value="InterPro"/>
</dbReference>
<evidence type="ECO:0000256" key="8">
    <source>
        <dbReference type="SAM" id="MobiDB-lite"/>
    </source>
</evidence>
<accession>Q3A7L6</accession>
<dbReference type="eggNOG" id="COG0513">
    <property type="taxonomic scope" value="Bacteria"/>
</dbReference>
<dbReference type="CDD" id="cd18787">
    <property type="entry name" value="SF2_C_DEAD"/>
    <property type="match status" value="1"/>
</dbReference>
<dbReference type="Pfam" id="PF00270">
    <property type="entry name" value="DEAD"/>
    <property type="match status" value="1"/>
</dbReference>
<dbReference type="PROSITE" id="PS00039">
    <property type="entry name" value="DEAD_ATP_HELICASE"/>
    <property type="match status" value="1"/>
</dbReference>
<dbReference type="Proteomes" id="UP000002534">
    <property type="component" value="Chromosome"/>
</dbReference>
<dbReference type="InterPro" id="IPR027417">
    <property type="entry name" value="P-loop_NTPase"/>
</dbReference>
<feature type="domain" description="DEAD-box RNA helicase Q" evidence="11">
    <location>
        <begin position="1"/>
        <end position="29"/>
    </location>
</feature>
<feature type="domain" description="Helicase C-terminal" evidence="10">
    <location>
        <begin position="233"/>
        <end position="387"/>
    </location>
</feature>
<dbReference type="GO" id="GO:0005524">
    <property type="term" value="F:ATP binding"/>
    <property type="evidence" value="ECO:0007669"/>
    <property type="project" value="UniProtKB-KW"/>
</dbReference>